<feature type="transmembrane region" description="Helical" evidence="1">
    <location>
        <begin position="86"/>
        <end position="109"/>
    </location>
</feature>
<dbReference type="Proteomes" id="UP000190675">
    <property type="component" value="Chromosome I"/>
</dbReference>
<dbReference type="RefSeq" id="WP_079566466.1">
    <property type="nucleotide sequence ID" value="NZ_LT670818.1"/>
</dbReference>
<dbReference type="PIRSF" id="PIRSF028704">
    <property type="entry name" value="UPC028704"/>
    <property type="match status" value="1"/>
</dbReference>
<gene>
    <name evidence="2" type="ORF">SAMN05444169_2787</name>
</gene>
<dbReference type="AlphaFoldDB" id="A0A1M5KDC9"/>
<dbReference type="InterPro" id="IPR014550">
    <property type="entry name" value="UCP028704_OpgC"/>
</dbReference>
<dbReference type="Pfam" id="PF10129">
    <property type="entry name" value="OpgC_C"/>
    <property type="match status" value="1"/>
</dbReference>
<keyword evidence="1" id="KW-0812">Transmembrane</keyword>
<name>A0A1M5KDC9_9BRAD</name>
<feature type="transmembrane region" description="Helical" evidence="1">
    <location>
        <begin position="236"/>
        <end position="253"/>
    </location>
</feature>
<feature type="transmembrane region" description="Helical" evidence="1">
    <location>
        <begin position="204"/>
        <end position="224"/>
    </location>
</feature>
<evidence type="ECO:0000313" key="3">
    <source>
        <dbReference type="Proteomes" id="UP000190675"/>
    </source>
</evidence>
<feature type="transmembrane region" description="Helical" evidence="1">
    <location>
        <begin position="180"/>
        <end position="197"/>
    </location>
</feature>
<evidence type="ECO:0008006" key="4">
    <source>
        <dbReference type="Google" id="ProtNLM"/>
    </source>
</evidence>
<reference evidence="2 3" key="1">
    <citation type="submission" date="2016-11" db="EMBL/GenBank/DDBJ databases">
        <authorList>
            <person name="Jaros S."/>
            <person name="Januszkiewicz K."/>
            <person name="Wedrychowicz H."/>
        </authorList>
    </citation>
    <scope>NUCLEOTIDE SEQUENCE [LARGE SCALE GENOMIC DNA]</scope>
    <source>
        <strain evidence="2 3">GAS242</strain>
    </source>
</reference>
<feature type="transmembrane region" description="Helical" evidence="1">
    <location>
        <begin position="374"/>
        <end position="398"/>
    </location>
</feature>
<organism evidence="2 3">
    <name type="scientific">Bradyrhizobium erythrophlei</name>
    <dbReference type="NCBI Taxonomy" id="1437360"/>
    <lineage>
        <taxon>Bacteria</taxon>
        <taxon>Pseudomonadati</taxon>
        <taxon>Pseudomonadota</taxon>
        <taxon>Alphaproteobacteria</taxon>
        <taxon>Hyphomicrobiales</taxon>
        <taxon>Nitrobacteraceae</taxon>
        <taxon>Bradyrhizobium</taxon>
    </lineage>
</organism>
<feature type="transmembrane region" description="Helical" evidence="1">
    <location>
        <begin position="54"/>
        <end position="74"/>
    </location>
</feature>
<feature type="transmembrane region" description="Helical" evidence="1">
    <location>
        <begin position="265"/>
        <end position="285"/>
    </location>
</feature>
<keyword evidence="1" id="KW-0472">Membrane</keyword>
<evidence type="ECO:0000256" key="1">
    <source>
        <dbReference type="SAM" id="Phobius"/>
    </source>
</evidence>
<protein>
    <recommendedName>
        <fullName evidence="4">OpgC protein</fullName>
    </recommendedName>
</protein>
<dbReference type="OrthoDB" id="9775975at2"/>
<feature type="transmembrane region" description="Helical" evidence="1">
    <location>
        <begin position="349"/>
        <end position="368"/>
    </location>
</feature>
<keyword evidence="1" id="KW-1133">Transmembrane helix</keyword>
<feature type="transmembrane region" description="Helical" evidence="1">
    <location>
        <begin position="310"/>
        <end position="328"/>
    </location>
</feature>
<feature type="transmembrane region" description="Helical" evidence="1">
    <location>
        <begin position="121"/>
        <end position="140"/>
    </location>
</feature>
<dbReference type="PANTHER" id="PTHR38592:SF3">
    <property type="entry name" value="BLL4819 PROTEIN"/>
    <property type="match status" value="1"/>
</dbReference>
<sequence length="422" mass="47642">MTSIADRIAGPPLAGAPDAIARDAAPARAVRAPTISFPVLGGERELRLDLFRGLALWLIFIDHLPPNLLTWFTIRNYGFSDATEIFIFISGYTAAFVYGRAMLESGFVVATARILRRVWQIYVAHVFLFTIFLAEISYVATSFENPLYTEEMGIMDFLKQPDVTIVQALLLRFRPVNMDVLPLYIVLMLFLPLILWLMKWRADLTLALSVLLYAVTWEYDLYLSAYPNGYWAFNPLAWQLLFVFGAWCALGGARRMSGILSSRITLWISFAYLLAAFCVTLTWYFPQLSYLMPRRLEQWMYPIDKTDLDVLRFAHFLALAALTVRFLPKDWPGLKSHWLRPLILCGQHSLEIFCLGVFLAFAGHFVLAEVSGGAAMHFLISISGILIMWAVAWVISWYKRVADKSASRTKGATGNADMAGGG</sequence>
<accession>A0A1M5KDC9</accession>
<dbReference type="EMBL" id="LT670818">
    <property type="protein sequence ID" value="SHG50802.1"/>
    <property type="molecule type" value="Genomic_DNA"/>
</dbReference>
<evidence type="ECO:0000313" key="2">
    <source>
        <dbReference type="EMBL" id="SHG50802.1"/>
    </source>
</evidence>
<proteinExistence type="predicted"/>
<dbReference type="PANTHER" id="PTHR38592">
    <property type="entry name" value="BLL4819 PROTEIN"/>
    <property type="match status" value="1"/>
</dbReference>